<evidence type="ECO:0000313" key="12">
    <source>
        <dbReference type="Proteomes" id="UP001307889"/>
    </source>
</evidence>
<dbReference type="InterPro" id="IPR038209">
    <property type="entry name" value="CKK_dom_sf"/>
</dbReference>
<dbReference type="InterPro" id="IPR001715">
    <property type="entry name" value="CH_dom"/>
</dbReference>
<feature type="compositionally biased region" description="Pro residues" evidence="8">
    <location>
        <begin position="1176"/>
        <end position="1193"/>
    </location>
</feature>
<dbReference type="Pfam" id="PF17095">
    <property type="entry name" value="CAMSAP_CC1"/>
    <property type="match status" value="1"/>
</dbReference>
<comment type="subcellular location">
    <subcellularLocation>
        <location evidence="1">Cytoplasm</location>
        <location evidence="1">Cytoskeleton</location>
    </subcellularLocation>
</comment>
<evidence type="ECO:0000256" key="7">
    <source>
        <dbReference type="SAM" id="Coils"/>
    </source>
</evidence>
<dbReference type="InterPro" id="IPR022613">
    <property type="entry name" value="CH_CAMSAP_2"/>
</dbReference>
<dbReference type="PROSITE" id="PS51508">
    <property type="entry name" value="CKK"/>
    <property type="match status" value="1"/>
</dbReference>
<evidence type="ECO:0000313" key="11">
    <source>
        <dbReference type="EMBL" id="BES89031.1"/>
    </source>
</evidence>
<dbReference type="PROSITE" id="PS50021">
    <property type="entry name" value="CH"/>
    <property type="match status" value="1"/>
</dbReference>
<dbReference type="InterPro" id="IPR011033">
    <property type="entry name" value="PRC_barrel-like_sf"/>
</dbReference>
<evidence type="ECO:0000256" key="5">
    <source>
        <dbReference type="ARBA" id="ARBA00023212"/>
    </source>
</evidence>
<feature type="compositionally biased region" description="Polar residues" evidence="8">
    <location>
        <begin position="1148"/>
        <end position="1161"/>
    </location>
</feature>
<feature type="compositionally biased region" description="Basic and acidic residues" evidence="8">
    <location>
        <begin position="425"/>
        <end position="440"/>
    </location>
</feature>
<dbReference type="SUPFAM" id="SSF50346">
    <property type="entry name" value="PRC-barrel domain"/>
    <property type="match status" value="1"/>
</dbReference>
<feature type="coiled-coil region" evidence="7">
    <location>
        <begin position="649"/>
        <end position="680"/>
    </location>
</feature>
<dbReference type="SMART" id="SM01051">
    <property type="entry name" value="CAMSAP_CKK"/>
    <property type="match status" value="1"/>
</dbReference>
<feature type="region of interest" description="Disordered" evidence="8">
    <location>
        <begin position="878"/>
        <end position="959"/>
    </location>
</feature>
<keyword evidence="12" id="KW-1185">Reference proteome</keyword>
<dbReference type="Proteomes" id="UP001307889">
    <property type="component" value="Chromosome 1"/>
</dbReference>
<dbReference type="Pfam" id="PF08683">
    <property type="entry name" value="CAMSAP_CKK"/>
    <property type="match status" value="1"/>
</dbReference>
<feature type="compositionally biased region" description="Polar residues" evidence="8">
    <location>
        <begin position="358"/>
        <end position="367"/>
    </location>
</feature>
<dbReference type="InterPro" id="IPR036872">
    <property type="entry name" value="CH_dom_sf"/>
</dbReference>
<feature type="compositionally biased region" description="Low complexity" evidence="8">
    <location>
        <begin position="803"/>
        <end position="813"/>
    </location>
</feature>
<evidence type="ECO:0000256" key="2">
    <source>
        <dbReference type="ARBA" id="ARBA00022490"/>
    </source>
</evidence>
<protein>
    <submittedName>
        <fullName evidence="11">CAMSAP_CKK</fullName>
    </submittedName>
</protein>
<feature type="compositionally biased region" description="Polar residues" evidence="8">
    <location>
        <begin position="312"/>
        <end position="333"/>
    </location>
</feature>
<dbReference type="Pfam" id="PF11971">
    <property type="entry name" value="CAMSAP_CH"/>
    <property type="match status" value="1"/>
</dbReference>
<feature type="domain" description="CKK" evidence="10">
    <location>
        <begin position="1538"/>
        <end position="1672"/>
    </location>
</feature>
<organism evidence="11 12">
    <name type="scientific">Nesidiocoris tenuis</name>
    <dbReference type="NCBI Taxonomy" id="355587"/>
    <lineage>
        <taxon>Eukaryota</taxon>
        <taxon>Metazoa</taxon>
        <taxon>Ecdysozoa</taxon>
        <taxon>Arthropoda</taxon>
        <taxon>Hexapoda</taxon>
        <taxon>Insecta</taxon>
        <taxon>Pterygota</taxon>
        <taxon>Neoptera</taxon>
        <taxon>Paraneoptera</taxon>
        <taxon>Hemiptera</taxon>
        <taxon>Heteroptera</taxon>
        <taxon>Panheteroptera</taxon>
        <taxon>Cimicomorpha</taxon>
        <taxon>Miridae</taxon>
        <taxon>Dicyphina</taxon>
        <taxon>Nesidiocoris</taxon>
    </lineage>
</organism>
<dbReference type="Gene3D" id="3.10.20.360">
    <property type="entry name" value="CKK domain"/>
    <property type="match status" value="1"/>
</dbReference>
<name>A0ABN7A9Q2_9HEMI</name>
<dbReference type="PANTHER" id="PTHR21595">
    <property type="entry name" value="PATRONIN"/>
    <property type="match status" value="1"/>
</dbReference>
<dbReference type="InterPro" id="IPR058042">
    <property type="entry name" value="CAMSAP_N"/>
</dbReference>
<feature type="region of interest" description="Disordered" evidence="8">
    <location>
        <begin position="564"/>
        <end position="603"/>
    </location>
</feature>
<feature type="compositionally biased region" description="Polar residues" evidence="8">
    <location>
        <begin position="406"/>
        <end position="418"/>
    </location>
</feature>
<feature type="compositionally biased region" description="Polar residues" evidence="8">
    <location>
        <begin position="457"/>
        <end position="469"/>
    </location>
</feature>
<feature type="compositionally biased region" description="Basic and acidic residues" evidence="8">
    <location>
        <begin position="1364"/>
        <end position="1374"/>
    </location>
</feature>
<keyword evidence="2" id="KW-0963">Cytoplasm</keyword>
<feature type="region of interest" description="Disordered" evidence="8">
    <location>
        <begin position="976"/>
        <end position="1062"/>
    </location>
</feature>
<keyword evidence="3 6" id="KW-0493">Microtubule</keyword>
<feature type="region of interest" description="Disordered" evidence="8">
    <location>
        <begin position="1329"/>
        <end position="1469"/>
    </location>
</feature>
<feature type="region of interest" description="Disordered" evidence="8">
    <location>
        <begin position="1494"/>
        <end position="1543"/>
    </location>
</feature>
<dbReference type="PANTHER" id="PTHR21595:SF0">
    <property type="entry name" value="PATRONIN"/>
    <property type="match status" value="1"/>
</dbReference>
<dbReference type="InterPro" id="IPR032940">
    <property type="entry name" value="CAMSAP"/>
</dbReference>
<feature type="compositionally biased region" description="Polar residues" evidence="8">
    <location>
        <begin position="1094"/>
        <end position="1111"/>
    </location>
</feature>
<proteinExistence type="inferred from homology"/>
<evidence type="ECO:0000256" key="4">
    <source>
        <dbReference type="ARBA" id="ARBA00023054"/>
    </source>
</evidence>
<dbReference type="Pfam" id="PF25532">
    <property type="entry name" value="CH_CAMSAP2_N"/>
    <property type="match status" value="1"/>
</dbReference>
<evidence type="ECO:0000259" key="10">
    <source>
        <dbReference type="PROSITE" id="PS51508"/>
    </source>
</evidence>
<dbReference type="SUPFAM" id="SSF47576">
    <property type="entry name" value="Calponin-homology domain, CH-domain"/>
    <property type="match status" value="1"/>
</dbReference>
<feature type="region of interest" description="Disordered" evidence="8">
    <location>
        <begin position="690"/>
        <end position="723"/>
    </location>
</feature>
<feature type="region of interest" description="Disordered" evidence="8">
    <location>
        <begin position="1084"/>
        <end position="1197"/>
    </location>
</feature>
<feature type="compositionally biased region" description="Basic residues" evidence="8">
    <location>
        <begin position="1130"/>
        <end position="1141"/>
    </location>
</feature>
<evidence type="ECO:0000256" key="1">
    <source>
        <dbReference type="ARBA" id="ARBA00004245"/>
    </source>
</evidence>
<gene>
    <name evidence="11" type="ORF">NTJ_01838</name>
</gene>
<dbReference type="EMBL" id="AP028909">
    <property type="protein sequence ID" value="BES89031.1"/>
    <property type="molecule type" value="Genomic_DNA"/>
</dbReference>
<feature type="region of interest" description="Disordered" evidence="8">
    <location>
        <begin position="312"/>
        <end position="474"/>
    </location>
</feature>
<feature type="compositionally biased region" description="Low complexity" evidence="8">
    <location>
        <begin position="882"/>
        <end position="897"/>
    </location>
</feature>
<feature type="coiled-coil region" evidence="7">
    <location>
        <begin position="762"/>
        <end position="789"/>
    </location>
</feature>
<feature type="compositionally biased region" description="Low complexity" evidence="8">
    <location>
        <begin position="1338"/>
        <end position="1355"/>
    </location>
</feature>
<evidence type="ECO:0000256" key="3">
    <source>
        <dbReference type="ARBA" id="ARBA00022701"/>
    </source>
</evidence>
<feature type="compositionally biased region" description="Low complexity" evidence="8">
    <location>
        <begin position="441"/>
        <end position="451"/>
    </location>
</feature>
<comment type="domain">
    <text evidence="6">The CKK domain binds microtubules.</text>
</comment>
<feature type="compositionally biased region" description="Low complexity" evidence="8">
    <location>
        <begin position="905"/>
        <end position="922"/>
    </location>
</feature>
<dbReference type="InterPro" id="IPR014797">
    <property type="entry name" value="CKK_CAMSAP"/>
</dbReference>
<evidence type="ECO:0000256" key="6">
    <source>
        <dbReference type="PROSITE-ProRule" id="PRU00841"/>
    </source>
</evidence>
<feature type="region of interest" description="Disordered" evidence="8">
    <location>
        <begin position="1259"/>
        <end position="1291"/>
    </location>
</feature>
<evidence type="ECO:0000259" key="9">
    <source>
        <dbReference type="PROSITE" id="PS50021"/>
    </source>
</evidence>
<feature type="region of interest" description="Disordered" evidence="8">
    <location>
        <begin position="791"/>
        <end position="818"/>
    </location>
</feature>
<feature type="domain" description="Calponin-homology (CH)" evidence="9">
    <location>
        <begin position="134"/>
        <end position="261"/>
    </location>
</feature>
<keyword evidence="4 7" id="KW-0175">Coiled coil</keyword>
<accession>A0ABN7A9Q2</accession>
<feature type="compositionally biased region" description="Polar residues" evidence="8">
    <location>
        <begin position="1385"/>
        <end position="1396"/>
    </location>
</feature>
<reference evidence="11 12" key="1">
    <citation type="submission" date="2023-09" db="EMBL/GenBank/DDBJ databases">
        <title>Nesidiocoris tenuis whole genome shotgun sequence.</title>
        <authorList>
            <person name="Shibata T."/>
            <person name="Shimoda M."/>
            <person name="Kobayashi T."/>
            <person name="Uehara T."/>
        </authorList>
    </citation>
    <scope>NUCLEOTIDE SEQUENCE [LARGE SCALE GENOMIC DNA]</scope>
    <source>
        <strain evidence="11 12">Japan</strain>
    </source>
</reference>
<keyword evidence="5" id="KW-0206">Cytoskeleton</keyword>
<feature type="compositionally biased region" description="Pro residues" evidence="8">
    <location>
        <begin position="587"/>
        <end position="597"/>
    </location>
</feature>
<comment type="similarity">
    <text evidence="6">Belongs to the CAMSAP1 family.</text>
</comment>
<feature type="compositionally biased region" description="Low complexity" evidence="8">
    <location>
        <begin position="1024"/>
        <end position="1034"/>
    </location>
</feature>
<sequence length="1679" mass="187420">MLSKAYNNRVPENLQEPFYRNHEDQEHLKPQLVHLLANAELYCMALSNIYSDPNYNNLNHWGVLQALARKGVHISDPHITETVLIQTTPLKMSAHQMVMQAVMTLYAKEVATPEFVYAAVKRLLPPGMSVDPPQDFENALLFWINQVTSALKTRLEHEDNGGHKCPEFPKANSLQDLCDGSSLAALVSFYCPEELHWSSIVVSQLPNVSDCVRNLSLVSEFCSKALPANIFHMAPEDIYYMRGSMKHNLVVFLADLFNLLEIHPAPCVTLNSAMRTMVNAEGRNSQGVPHKRSLPQAVSAIPDLRSGINSPSSFTGSPIVSSGSLKKNNSGHQLDNDLRHQQSGGDDFVVHRGRGVPTLSSVINSGGNDHHRTEQPVAGKPTNWEPRKPSYAGRRSRRNSLSDDSQLTLENFGGSQENLHLLGRNPDKEPAVHTGRRESVSRSSVSDNNSDALHNALQDNNYTPTQASVTAGKPSCWDSAKPATFAGRRSRRNSLADDSQLTVENFGGSQDNLQFLGRNPDKEPVVHIGRRDSLVHGSNDALHRLAQAPEAPFRATLSRSNSFLENQKRAEETRSSAGLQQLLLDPPSSPPPPIPETRPPEREKKVTTFAALPNNTTTWQQQSMANQNNEHQDNGANDPVDNGVMSSQLMNIRLKLEEKRRRIESEKRRMEAQLNRQRQKVGKAAFLQAVTKGKAVKSPDSDPGTRETLPSEGISNDKPARPFSLQDITEVEQKWLSGDGFTEERKTPDMENLDIETYQQSIAQMNSSLHEISADLQRLANQQNQLQNNVGPQNNISNMHGGQSPMVPPQQQHQPPPQLQSFASLHHNNSTYSTQHINFNNQPPNCSSGPMMYPNQQPTPPNYPNHEYFNGQRSMGYNSHLQQQQQQAQQQQQMQQMHSLMSTGNNQQPYNNQQQWHSLNQQQPPPPQPNYNTYTPSPRYNQGFNLHNYDDGYSTRQESQPTGEFYLHEPVQIPQRRNWGQPFSPDSVTWSNVPRRETSSLSSSPKQPHYMQNGGGSSEGGSIRTAASPSLSTAPTPPPRSSVNHAPLPAPPADDMEPQSISFIGSGEDEQQLNSGLSKLNITSGSRTYRIPSPTRTYTPVRNSFSQQQLQEKPEKGFYISFDDNEPPKRPKPPLRTKRMSPKKERSLTQTLESSNVNSKLLPSADDGPLEALPTKTPPPSRVSPPEPMPPPRNSRDATVRLQPVVHHQPVRLHHVNTAPVAEPKPIVIGANTDPGELDEMEKKKERILMLSLQRRQAAEEARNRKEMEAARRREEEKMKEEEKLRKKEEEKRRRAIILEQYKIKKAIEEAEREGKQVDKELLNSWKNSGLSAGGSAGSSSSSVGGPPRMRSKPTPSRPRPRTIHVDSGADAHDGTMSPSRGKKGSSSNLSAFNSTMRRDYYRGSQDCLTETRKPTGSSRLYSAEIGDDSRGTSPGRSLGRRSSYKTSRDPSPEVRTMGRSKYGTYQARRKSNSLMNLAGSSCDQDSLAYRYGDTDSGLGRATPPRRVPSPSGPGSLPASHRRRFDDNMSDAGSDYNGPRLYKQPATKSNKGIVLNAVEYCVFPGVVNQTAKCRVIEEMNRSEAKHFLVLFRDAGCQFRALYEYYPESEEIIKLYGTGPKTVTDRMFDKFFKYNSGGKCFSQVHTKHLTVTIDAFTIHNSLWQGKKVNLPSKRDMALVV</sequence>
<evidence type="ECO:0000256" key="8">
    <source>
        <dbReference type="SAM" id="MobiDB-lite"/>
    </source>
</evidence>
<dbReference type="InterPro" id="IPR031372">
    <property type="entry name" value="CAMSAP_CC1"/>
</dbReference>